<dbReference type="Gene3D" id="1.10.8.10">
    <property type="entry name" value="DNA helicase RuvA subunit, C-terminal domain"/>
    <property type="match status" value="1"/>
</dbReference>
<keyword evidence="3" id="KW-0813">Transport</keyword>
<dbReference type="InterPro" id="IPR009060">
    <property type="entry name" value="UBA-like_sf"/>
</dbReference>
<gene>
    <name evidence="10" type="primary">NXF1</name>
    <name evidence="10" type="ORF">g.64792</name>
</gene>
<dbReference type="InterPro" id="IPR018222">
    <property type="entry name" value="Nuclear_transport_factor_2_euk"/>
</dbReference>
<evidence type="ECO:0000256" key="2">
    <source>
        <dbReference type="ARBA" id="ARBA00009285"/>
    </source>
</evidence>
<name>A0A146M3E1_LYGHE</name>
<evidence type="ECO:0000259" key="9">
    <source>
        <dbReference type="PROSITE" id="PS51281"/>
    </source>
</evidence>
<evidence type="ECO:0000256" key="4">
    <source>
        <dbReference type="ARBA" id="ARBA00022614"/>
    </source>
</evidence>
<evidence type="ECO:0000256" key="5">
    <source>
        <dbReference type="ARBA" id="ARBA00022737"/>
    </source>
</evidence>
<dbReference type="InterPro" id="IPR005637">
    <property type="entry name" value="TAP_C_dom"/>
</dbReference>
<dbReference type="InterPro" id="IPR012677">
    <property type="entry name" value="Nucleotide-bd_a/b_plait_sf"/>
</dbReference>
<dbReference type="InterPro" id="IPR030217">
    <property type="entry name" value="NXF_fam"/>
</dbReference>
<keyword evidence="6" id="KW-0509">mRNA transport</keyword>
<dbReference type="Pfam" id="PF03943">
    <property type="entry name" value="TAP_C"/>
    <property type="match status" value="1"/>
</dbReference>
<dbReference type="Gene3D" id="3.10.450.50">
    <property type="match status" value="1"/>
</dbReference>
<dbReference type="InterPro" id="IPR002075">
    <property type="entry name" value="NTF2_dom"/>
</dbReference>
<evidence type="ECO:0000256" key="7">
    <source>
        <dbReference type="ARBA" id="ARBA00023242"/>
    </source>
</evidence>
<dbReference type="SMART" id="SM00804">
    <property type="entry name" value="TAP_C"/>
    <property type="match status" value="1"/>
</dbReference>
<evidence type="ECO:0000256" key="6">
    <source>
        <dbReference type="ARBA" id="ARBA00022816"/>
    </source>
</evidence>
<keyword evidence="5" id="KW-0677">Repeat</keyword>
<evidence type="ECO:0000256" key="1">
    <source>
        <dbReference type="ARBA" id="ARBA00004123"/>
    </source>
</evidence>
<comment type="similarity">
    <text evidence="2">Belongs to the NXF family.</text>
</comment>
<dbReference type="SUPFAM" id="SSF54427">
    <property type="entry name" value="NTF2-like"/>
    <property type="match status" value="1"/>
</dbReference>
<keyword evidence="7" id="KW-0539">Nucleus</keyword>
<dbReference type="Pfam" id="PF22602">
    <property type="entry name" value="NXF_NTF2"/>
    <property type="match status" value="1"/>
</dbReference>
<dbReference type="GO" id="GO:0005634">
    <property type="term" value="C:nucleus"/>
    <property type="evidence" value="ECO:0007669"/>
    <property type="project" value="UniProtKB-SubCell"/>
</dbReference>
<dbReference type="EMBL" id="GDHC01004854">
    <property type="protein sequence ID" value="JAQ13775.1"/>
    <property type="molecule type" value="Transcribed_RNA"/>
</dbReference>
<dbReference type="InterPro" id="IPR032675">
    <property type="entry name" value="LRR_dom_sf"/>
</dbReference>
<comment type="subcellular location">
    <subcellularLocation>
        <location evidence="1">Nucleus</location>
    </subcellularLocation>
</comment>
<dbReference type="InterPro" id="IPR032710">
    <property type="entry name" value="NTF2-like_dom_sf"/>
</dbReference>
<evidence type="ECO:0000259" key="8">
    <source>
        <dbReference type="PROSITE" id="PS50177"/>
    </source>
</evidence>
<dbReference type="SUPFAM" id="SSF52058">
    <property type="entry name" value="L domain-like"/>
    <property type="match status" value="1"/>
</dbReference>
<reference evidence="10" key="1">
    <citation type="journal article" date="2016" name="Gigascience">
        <title>De novo construction of an expanded transcriptome assembly for the western tarnished plant bug, Lygus hesperus.</title>
        <authorList>
            <person name="Tassone E.E."/>
            <person name="Geib S.M."/>
            <person name="Hall B."/>
            <person name="Fabrick J.A."/>
            <person name="Brent C.S."/>
            <person name="Hull J.J."/>
        </authorList>
    </citation>
    <scope>NUCLEOTIDE SEQUENCE</scope>
</reference>
<protein>
    <submittedName>
        <fullName evidence="10">Nuclear RNA export factor 1</fullName>
    </submittedName>
</protein>
<dbReference type="GO" id="GO:0016973">
    <property type="term" value="P:poly(A)+ mRNA export from nucleus"/>
    <property type="evidence" value="ECO:0007669"/>
    <property type="project" value="TreeGrafter"/>
</dbReference>
<feature type="domain" description="TAP-C" evidence="9">
    <location>
        <begin position="487"/>
        <end position="542"/>
    </location>
</feature>
<dbReference type="Gene3D" id="3.80.10.10">
    <property type="entry name" value="Ribonuclease Inhibitor"/>
    <property type="match status" value="1"/>
</dbReference>
<dbReference type="Pfam" id="PF24048">
    <property type="entry name" value="LRR_NXF1-5"/>
    <property type="match status" value="1"/>
</dbReference>
<dbReference type="InterPro" id="IPR057125">
    <property type="entry name" value="NXF1/2/3/5-like_LRR"/>
</dbReference>
<keyword evidence="4" id="KW-0433">Leucine-rich repeat</keyword>
<proteinExistence type="inferred from homology"/>
<organism evidence="10">
    <name type="scientific">Lygus hesperus</name>
    <name type="common">Western plant bug</name>
    <dbReference type="NCBI Taxonomy" id="30085"/>
    <lineage>
        <taxon>Eukaryota</taxon>
        <taxon>Metazoa</taxon>
        <taxon>Ecdysozoa</taxon>
        <taxon>Arthropoda</taxon>
        <taxon>Hexapoda</taxon>
        <taxon>Insecta</taxon>
        <taxon>Pterygota</taxon>
        <taxon>Neoptera</taxon>
        <taxon>Paraneoptera</taxon>
        <taxon>Hemiptera</taxon>
        <taxon>Heteroptera</taxon>
        <taxon>Panheteroptera</taxon>
        <taxon>Cimicomorpha</taxon>
        <taxon>Miridae</taxon>
        <taxon>Mirini</taxon>
        <taxon>Lygus</taxon>
    </lineage>
</organism>
<dbReference type="PROSITE" id="PS51281">
    <property type="entry name" value="TAP_C"/>
    <property type="match status" value="1"/>
</dbReference>
<evidence type="ECO:0000313" key="10">
    <source>
        <dbReference type="EMBL" id="JAQ13775.1"/>
    </source>
</evidence>
<dbReference type="PANTHER" id="PTHR10662:SF22">
    <property type="entry name" value="NUCLEAR RNA EXPORT FACTOR 1"/>
    <property type="match status" value="1"/>
</dbReference>
<accession>A0A146M3E1</accession>
<evidence type="ECO:0000256" key="3">
    <source>
        <dbReference type="ARBA" id="ARBA00022448"/>
    </source>
</evidence>
<dbReference type="AlphaFoldDB" id="A0A146M3E1"/>
<dbReference type="PROSITE" id="PS50177">
    <property type="entry name" value="NTF2_DOMAIN"/>
    <property type="match status" value="1"/>
</dbReference>
<dbReference type="PANTHER" id="PTHR10662">
    <property type="entry name" value="NUCLEAR RNA EXPORT FACTOR"/>
    <property type="match status" value="1"/>
</dbReference>
<dbReference type="SUPFAM" id="SSF46934">
    <property type="entry name" value="UBA-like"/>
    <property type="match status" value="1"/>
</dbReference>
<feature type="domain" description="NTF2" evidence="8">
    <location>
        <begin position="293"/>
        <end position="451"/>
    </location>
</feature>
<dbReference type="GO" id="GO:0003723">
    <property type="term" value="F:RNA binding"/>
    <property type="evidence" value="ECO:0007669"/>
    <property type="project" value="TreeGrafter"/>
</dbReference>
<dbReference type="SUPFAM" id="SSF54928">
    <property type="entry name" value="RNA-binding domain, RBD"/>
    <property type="match status" value="1"/>
</dbReference>
<dbReference type="InterPro" id="IPR035979">
    <property type="entry name" value="RBD_domain_sf"/>
</dbReference>
<dbReference type="Gene3D" id="3.30.70.330">
    <property type="match status" value="1"/>
</dbReference>
<sequence length="565" mass="65481">MSKENPFVFTRANCEVVSEFARSNSLLKQTMNSESHWNRITILNGTKYEKQMILELVVSSVYPHTLYPCMYREDDNDTFFLFKNGFAAVMSLCARKLYLVDPETNQNIELSITAQYVSASLFPLDPMNTLEEVIKKRIKRDKQLLDLRNLRGEPEMADLYCSLNCLTFWDILMQLKKKHMPTIHGWILSHNGITKVDVLDPISKYDVPLLDLRYNRITKDGYRKMSKSFQIGHLLLEGNPMVADFENTWEMVRFVKTRVRVSTLDFLNVDDDNRSLRCFPFPSYIIEPSFKSFVDHFMFHFFKKFEKDKVERKKLSLMYHEEASYSVSLFKSGPDPLTSSASDYLAMAVDSVDHNFICPGPARMIKKYDNILFGKSKIGLGLTKIPDILFAFSTFSIDVPIACDTVVQIVINGVCRFAGNPKKYCFSRNTLLVPSEKNRGEWVITNDLWNFSHAITKPTKTINDIFKANRRETVKGDFAVMLNPQLKDKETLRKLIRKLTKMKPDWVERFLDESDWDLEFTLQSFTDQFKADVIPIDAFDIPKERLESLSPLVQALKEKQTLLGI</sequence>